<dbReference type="InterPro" id="IPR004123">
    <property type="entry name" value="Dim1"/>
</dbReference>
<evidence type="ECO:0000256" key="4">
    <source>
        <dbReference type="ARBA" id="ARBA00023187"/>
    </source>
</evidence>
<dbReference type="GO" id="GO:0000398">
    <property type="term" value="P:mRNA splicing, via spliceosome"/>
    <property type="evidence" value="ECO:0007669"/>
    <property type="project" value="InterPro"/>
</dbReference>
<dbReference type="EMBL" id="UIVT01000001">
    <property type="protein sequence ID" value="SVP88775.1"/>
    <property type="molecule type" value="Genomic_DNA"/>
</dbReference>
<dbReference type="GO" id="GO:0005682">
    <property type="term" value="C:U5 snRNP"/>
    <property type="evidence" value="ECO:0007669"/>
    <property type="project" value="TreeGrafter"/>
</dbReference>
<dbReference type="SUPFAM" id="SSF52833">
    <property type="entry name" value="Thioredoxin-like"/>
    <property type="match status" value="1"/>
</dbReference>
<dbReference type="EMBL" id="UIVS01000001">
    <property type="protein sequence ID" value="SVP89925.1"/>
    <property type="molecule type" value="Genomic_DNA"/>
</dbReference>
<reference evidence="8" key="1">
    <citation type="submission" date="2018-07" db="EMBL/GenBank/DDBJ databases">
        <authorList>
            <person name="Quirk P.G."/>
            <person name="Krulwich T.A."/>
        </authorList>
    </citation>
    <scope>NUCLEOTIDE SEQUENCE</scope>
    <source>
        <strain evidence="8">Anand</strain>
    </source>
</reference>
<sequence>MSYMLQHLRSGWAVDQAIVTEEERVVVSFIKIYLHIKNFYCIRFGHDYDPECIKMDELLYKIAEDVKNFCVIYLVDITEVPDFNGMYELYDPVSVMFFYRFELNYIKLIHFLRSNYFHSRNKHMMVDLGTGNNNKINWAMNNKQELIDIIETIYRGARRGTFFNHCLLFIFSFYSIHNIGRGLVISPKDYSTKYRY</sequence>
<dbReference type="VEuPathDB" id="PiroplasmaDB:TA03015"/>
<dbReference type="InterPro" id="IPR036249">
    <property type="entry name" value="Thioredoxin-like_sf"/>
</dbReference>
<keyword evidence="6" id="KW-0472">Membrane</keyword>
<protein>
    <submittedName>
        <fullName evidence="8">U5 snRNP-specific component (DIM1 homologue), putative</fullName>
    </submittedName>
</protein>
<evidence type="ECO:0000313" key="8">
    <source>
        <dbReference type="EMBL" id="SVP89925.1"/>
    </source>
</evidence>
<keyword evidence="5" id="KW-0539">Nucleus</keyword>
<name>A0A3B0MJM5_THEAN</name>
<dbReference type="Gene3D" id="3.40.30.10">
    <property type="entry name" value="Glutaredoxin"/>
    <property type="match status" value="2"/>
</dbReference>
<dbReference type="AlphaFoldDB" id="A0A3B0MJM5"/>
<dbReference type="SMART" id="SM01410">
    <property type="entry name" value="DIM1"/>
    <property type="match status" value="1"/>
</dbReference>
<keyword evidence="4" id="KW-0508">mRNA splicing</keyword>
<dbReference type="Pfam" id="PF02966">
    <property type="entry name" value="DIM1"/>
    <property type="match status" value="2"/>
</dbReference>
<dbReference type="PANTHER" id="PTHR12052">
    <property type="entry name" value="THIOREDOXIN-LIKE PROTEN 4A, 4B"/>
    <property type="match status" value="1"/>
</dbReference>
<evidence type="ECO:0000313" key="7">
    <source>
        <dbReference type="EMBL" id="SVP88775.1"/>
    </source>
</evidence>
<keyword evidence="6" id="KW-0812">Transmembrane</keyword>
<comment type="similarity">
    <text evidence="2">Belongs to the DIM1 family.</text>
</comment>
<comment type="subcellular location">
    <subcellularLocation>
        <location evidence="1">Nucleus</location>
    </subcellularLocation>
</comment>
<evidence type="ECO:0000256" key="2">
    <source>
        <dbReference type="ARBA" id="ARBA00008241"/>
    </source>
</evidence>
<organism evidence="8">
    <name type="scientific">Theileria annulata</name>
    <dbReference type="NCBI Taxonomy" id="5874"/>
    <lineage>
        <taxon>Eukaryota</taxon>
        <taxon>Sar</taxon>
        <taxon>Alveolata</taxon>
        <taxon>Apicomplexa</taxon>
        <taxon>Aconoidasida</taxon>
        <taxon>Piroplasmida</taxon>
        <taxon>Theileriidae</taxon>
        <taxon>Theileria</taxon>
    </lineage>
</organism>
<gene>
    <name evidence="7" type="ORF">TAT_000063000</name>
    <name evidence="8" type="ORF">TAV_000062700</name>
</gene>
<feature type="transmembrane region" description="Helical" evidence="6">
    <location>
        <begin position="162"/>
        <end position="180"/>
    </location>
</feature>
<proteinExistence type="inferred from homology"/>
<accession>A0A3B0MJM5</accession>
<keyword evidence="6" id="KW-1133">Transmembrane helix</keyword>
<evidence type="ECO:0000256" key="3">
    <source>
        <dbReference type="ARBA" id="ARBA00022664"/>
    </source>
</evidence>
<evidence type="ECO:0000256" key="1">
    <source>
        <dbReference type="ARBA" id="ARBA00004123"/>
    </source>
</evidence>
<evidence type="ECO:0000256" key="6">
    <source>
        <dbReference type="SAM" id="Phobius"/>
    </source>
</evidence>
<keyword evidence="3" id="KW-0507">mRNA processing</keyword>
<dbReference type="CDD" id="cd02954">
    <property type="entry name" value="DIM1"/>
    <property type="match status" value="1"/>
</dbReference>
<dbReference type="PANTHER" id="PTHR12052:SF5">
    <property type="entry name" value="THIOREDOXIN-LIKE PROTEIN 4A"/>
    <property type="match status" value="1"/>
</dbReference>
<evidence type="ECO:0000256" key="5">
    <source>
        <dbReference type="ARBA" id="ARBA00023242"/>
    </source>
</evidence>
<dbReference type="GO" id="GO:0046540">
    <property type="term" value="C:U4/U6 x U5 tri-snRNP complex"/>
    <property type="evidence" value="ECO:0007669"/>
    <property type="project" value="InterPro"/>
</dbReference>
<dbReference type="GO" id="GO:0005681">
    <property type="term" value="C:spliceosomal complex"/>
    <property type="evidence" value="ECO:0007669"/>
    <property type="project" value="TreeGrafter"/>
</dbReference>